<protein>
    <submittedName>
        <fullName evidence="10">Undecaprenyl-phosphate glucose phosphotransferase</fullName>
        <ecNumber evidence="10">2.7.8.31</ecNumber>
    </submittedName>
</protein>
<comment type="subcellular location">
    <subcellularLocation>
        <location evidence="1">Membrane</location>
        <topology evidence="1">Multi-pass membrane protein</topology>
    </subcellularLocation>
</comment>
<evidence type="ECO:0000256" key="5">
    <source>
        <dbReference type="ARBA" id="ARBA00022989"/>
    </source>
</evidence>
<dbReference type="InterPro" id="IPR017473">
    <property type="entry name" value="Undecaprenyl-P_gluc_Ptfrase"/>
</dbReference>
<feature type="transmembrane region" description="Helical" evidence="8">
    <location>
        <begin position="122"/>
        <end position="146"/>
    </location>
</feature>
<sequence length="517" mass="58170">MEPLNARSMLDAAASATIGHQQADQPQVERRRRLSPAALAVTNQKVRAAYSPIVIAGAVRVADFVLLSLIGVGIYLAYVKPQAGFHWEYIGAIAGMSLAAVVCFQAADIYQVQVFRGQLRQMTLMISSWSLVFLLFIGVSFLFKLGGEVSRLWLSSFFFVGIAVLIIGRLALRTMVRAWARDGRLDRRTIIVGADQDGEQLVEALKTQEDSDIHVLGVFDDRNDSRSMETCAGSPKLGKVDDVVEFARRTRIDLVLFALPISAETRILEMLKKLWVLPVDIRLSAHTNRLRFRPRSYSYLGEVPTLDVFEAPITDWDLVMKWLFDRVVGGLILLAALPVMGLVALAVKLDSPGPVLFRQKRFGFNNERIDVYKFRSLYHHQADPTAAKVVTKNDPRVTRVGRLIRKSSLDELPQLFNVVLKGNLSLVGPRPHAVQGKLANRLFDEAVDGYFARHRVRPGITGWAQINGWRGEVDTDEKIQKRVEFDLYYIENWSVLFDLYILLKTPSSLLTKNENAY</sequence>
<dbReference type="NCBIfam" id="TIGR03023">
    <property type="entry name" value="WcaJ_sugtrans"/>
    <property type="match status" value="1"/>
</dbReference>
<dbReference type="EC" id="2.7.8.31" evidence="10"/>
<dbReference type="InterPro" id="IPR003362">
    <property type="entry name" value="Bact_transf"/>
</dbReference>
<feature type="transmembrane region" description="Helical" evidence="8">
    <location>
        <begin position="327"/>
        <end position="347"/>
    </location>
</feature>
<dbReference type="Proteomes" id="UP001315278">
    <property type="component" value="Unassembled WGS sequence"/>
</dbReference>
<reference evidence="11" key="1">
    <citation type="journal article" date="2021" name="ISME J.">
        <title>Evolutionary origin and ecological implication of a unique nif island in free-living Bradyrhizobium lineages.</title>
        <authorList>
            <person name="Tao J."/>
        </authorList>
    </citation>
    <scope>NUCLEOTIDE SEQUENCE [LARGE SCALE GENOMIC DNA]</scope>
    <source>
        <strain evidence="11">SZCCT0434</strain>
    </source>
</reference>
<evidence type="ECO:0000256" key="6">
    <source>
        <dbReference type="ARBA" id="ARBA00023136"/>
    </source>
</evidence>
<comment type="caution">
    <text evidence="10">The sequence shown here is derived from an EMBL/GenBank/DDBJ whole genome shotgun (WGS) entry which is preliminary data.</text>
</comment>
<keyword evidence="7" id="KW-0270">Exopolysaccharide synthesis</keyword>
<dbReference type="SUPFAM" id="SSF51735">
    <property type="entry name" value="NAD(P)-binding Rossmann-fold domains"/>
    <property type="match status" value="1"/>
</dbReference>
<dbReference type="RefSeq" id="WP_212396367.1">
    <property type="nucleotide sequence ID" value="NZ_JAFCJH010000010.1"/>
</dbReference>
<evidence type="ECO:0000256" key="7">
    <source>
        <dbReference type="ARBA" id="ARBA00023169"/>
    </source>
</evidence>
<organism evidence="10 11">
    <name type="scientific">Bradyrhizobium jicamae</name>
    <dbReference type="NCBI Taxonomy" id="280332"/>
    <lineage>
        <taxon>Bacteria</taxon>
        <taxon>Pseudomonadati</taxon>
        <taxon>Pseudomonadota</taxon>
        <taxon>Alphaproteobacteria</taxon>
        <taxon>Hyphomicrobiales</taxon>
        <taxon>Nitrobacteraceae</taxon>
        <taxon>Bradyrhizobium</taxon>
    </lineage>
</organism>
<dbReference type="Pfam" id="PF02397">
    <property type="entry name" value="Bac_transf"/>
    <property type="match status" value="1"/>
</dbReference>
<keyword evidence="4 8" id="KW-0812">Transmembrane</keyword>
<feature type="transmembrane region" description="Helical" evidence="8">
    <location>
        <begin position="152"/>
        <end position="172"/>
    </location>
</feature>
<dbReference type="InterPro" id="IPR036291">
    <property type="entry name" value="NAD(P)-bd_dom_sf"/>
</dbReference>
<dbReference type="Gene3D" id="3.40.50.720">
    <property type="entry name" value="NAD(P)-binding Rossmann-like Domain"/>
    <property type="match status" value="1"/>
</dbReference>
<keyword evidence="6 8" id="KW-0472">Membrane</keyword>
<feature type="domain" description="Bacterial sugar transferase" evidence="9">
    <location>
        <begin position="321"/>
        <end position="510"/>
    </location>
</feature>
<evidence type="ECO:0000256" key="2">
    <source>
        <dbReference type="ARBA" id="ARBA00006464"/>
    </source>
</evidence>
<dbReference type="GO" id="GO:0089702">
    <property type="term" value="F:undecaprenyl-phosphate glucose phosphotransferase activity"/>
    <property type="evidence" value="ECO:0007669"/>
    <property type="project" value="UniProtKB-EC"/>
</dbReference>
<keyword evidence="11" id="KW-1185">Reference proteome</keyword>
<evidence type="ECO:0000313" key="10">
    <source>
        <dbReference type="EMBL" id="MBR0796084.1"/>
    </source>
</evidence>
<dbReference type="NCBIfam" id="TIGR03025">
    <property type="entry name" value="EPS_sugtrans"/>
    <property type="match status" value="1"/>
</dbReference>
<proteinExistence type="inferred from homology"/>
<comment type="similarity">
    <text evidence="2">Belongs to the bacterial sugar transferase family.</text>
</comment>
<dbReference type="InterPro" id="IPR017475">
    <property type="entry name" value="EPS_sugar_tfrase"/>
</dbReference>
<evidence type="ECO:0000256" key="3">
    <source>
        <dbReference type="ARBA" id="ARBA00022679"/>
    </source>
</evidence>
<evidence type="ECO:0000259" key="9">
    <source>
        <dbReference type="Pfam" id="PF02397"/>
    </source>
</evidence>
<dbReference type="PANTHER" id="PTHR30576:SF0">
    <property type="entry name" value="UNDECAPRENYL-PHOSPHATE N-ACETYLGALACTOSAMINYL 1-PHOSPHATE TRANSFERASE-RELATED"/>
    <property type="match status" value="1"/>
</dbReference>
<evidence type="ECO:0000313" key="11">
    <source>
        <dbReference type="Proteomes" id="UP001315278"/>
    </source>
</evidence>
<accession>A0ABS5FH27</accession>
<feature type="transmembrane region" description="Helical" evidence="8">
    <location>
        <begin position="89"/>
        <end position="110"/>
    </location>
</feature>
<dbReference type="Pfam" id="PF13727">
    <property type="entry name" value="CoA_binding_3"/>
    <property type="match status" value="1"/>
</dbReference>
<gene>
    <name evidence="10" type="ORF">JQ615_11855</name>
</gene>
<keyword evidence="3 10" id="KW-0808">Transferase</keyword>
<evidence type="ECO:0000256" key="4">
    <source>
        <dbReference type="ARBA" id="ARBA00022692"/>
    </source>
</evidence>
<dbReference type="PANTHER" id="PTHR30576">
    <property type="entry name" value="COLANIC BIOSYNTHESIS UDP-GLUCOSE LIPID CARRIER TRANSFERASE"/>
    <property type="match status" value="1"/>
</dbReference>
<evidence type="ECO:0000256" key="1">
    <source>
        <dbReference type="ARBA" id="ARBA00004141"/>
    </source>
</evidence>
<keyword evidence="5 8" id="KW-1133">Transmembrane helix</keyword>
<name>A0ABS5FH27_9BRAD</name>
<feature type="transmembrane region" description="Helical" evidence="8">
    <location>
        <begin position="53"/>
        <end position="77"/>
    </location>
</feature>
<evidence type="ECO:0000256" key="8">
    <source>
        <dbReference type="SAM" id="Phobius"/>
    </source>
</evidence>
<dbReference type="EMBL" id="JAFCJH010000010">
    <property type="protein sequence ID" value="MBR0796084.1"/>
    <property type="molecule type" value="Genomic_DNA"/>
</dbReference>